<dbReference type="EMBL" id="JAOPKA010000003">
    <property type="protein sequence ID" value="MCU4741146.1"/>
    <property type="molecule type" value="Genomic_DNA"/>
</dbReference>
<protein>
    <submittedName>
        <fullName evidence="1">Uncharacterized protein</fullName>
    </submittedName>
</protein>
<sequence>MNDEDDQNSSPMQDRLEDQYKRLQKRLDSYGEDDIVMHEEFGESVADVQDMERYMLTIDDSKELLSFYISTAAHIESESALIILAHSFDFGINQRGSLDFLRENLTQSDREDMLYCLGIIDPGLKGELARVRKRRNELAHSRDHQRIDDIDTEKNNVKRAYEALDKLKDIGIEVEMKKV</sequence>
<dbReference type="RefSeq" id="WP_338002976.1">
    <property type="nucleotide sequence ID" value="NZ_JAOPKA010000003.1"/>
</dbReference>
<name>A0AAP2YX55_9EURY</name>
<dbReference type="AlphaFoldDB" id="A0AAP2YX55"/>
<proteinExistence type="predicted"/>
<dbReference type="Proteomes" id="UP001321018">
    <property type="component" value="Unassembled WGS sequence"/>
</dbReference>
<reference evidence="1" key="1">
    <citation type="submission" date="2022-09" db="EMBL/GenBank/DDBJ databases">
        <title>Enrichment on poylsaccharides allowed isolation of novel metabolic and taxonomic groups of Haloarchaea.</title>
        <authorList>
            <person name="Sorokin D.Y."/>
            <person name="Elcheninov A.G."/>
            <person name="Khizhniak T.V."/>
            <person name="Kolganova T.V."/>
            <person name="Kublanov I.V."/>
        </authorList>
    </citation>
    <scope>NUCLEOTIDE SEQUENCE</scope>
    <source>
        <strain evidence="1">AArc-xg1-1</strain>
    </source>
</reference>
<comment type="caution">
    <text evidence="1">The sequence shown here is derived from an EMBL/GenBank/DDBJ whole genome shotgun (WGS) entry which is preliminary data.</text>
</comment>
<evidence type="ECO:0000313" key="2">
    <source>
        <dbReference type="Proteomes" id="UP001321018"/>
    </source>
</evidence>
<organism evidence="1 2">
    <name type="scientific">Natronoglomus mannanivorans</name>
    <dbReference type="NCBI Taxonomy" id="2979990"/>
    <lineage>
        <taxon>Archaea</taxon>
        <taxon>Methanobacteriati</taxon>
        <taxon>Methanobacteriota</taxon>
        <taxon>Stenosarchaea group</taxon>
        <taxon>Halobacteria</taxon>
        <taxon>Halobacteriales</taxon>
        <taxon>Natrialbaceae</taxon>
        <taxon>Natronoglomus</taxon>
    </lineage>
</organism>
<gene>
    <name evidence="1" type="ORF">OB960_07010</name>
</gene>
<accession>A0AAP2YX55</accession>
<evidence type="ECO:0000313" key="1">
    <source>
        <dbReference type="EMBL" id="MCU4741146.1"/>
    </source>
</evidence>